<evidence type="ECO:0000313" key="4">
    <source>
        <dbReference type="Proteomes" id="UP000822688"/>
    </source>
</evidence>
<dbReference type="PANTHER" id="PTHR33143:SF6">
    <property type="entry name" value="OS08G0102900 PROTEIN"/>
    <property type="match status" value="1"/>
</dbReference>
<dbReference type="InterPro" id="IPR039607">
    <property type="entry name" value="VQ_8/17/18/20/21/25"/>
</dbReference>
<keyword evidence="4" id="KW-1185">Reference proteome</keyword>
<feature type="region of interest" description="Disordered" evidence="1">
    <location>
        <begin position="100"/>
        <end position="181"/>
    </location>
</feature>
<sequence length="303" mass="33022">MSPTSPVYYPKVEEDLQNGGHSSGLKLPSTFPFGIRTKPPKHPEKISVSALKVCNDSHRIRKPPRPLPQVQYRAPLIIHTYSPKVIHTDPDDFMSLVQQLTGSSDTRLRLKRKPSKKSSKRASSPKPPPVPEPKQPQGEDLNCGSPSSSQDSGVFASTSGSVDPKTGKQSNSPRGPLSNFEFDNTFTEVKSEPAQFDNSFNFYTGLKPLPKPASVETGYSLYHGIDINSPLPSPGFISPGWLPELSPGTAAWSQAFLDCLNGSPRLAEQPPLQRQKAYSSGHSPKPSEGTMVALESIQAFMMK</sequence>
<gene>
    <name evidence="3" type="ORF">KC19_12G002700</name>
</gene>
<feature type="region of interest" description="Disordered" evidence="1">
    <location>
        <begin position="266"/>
        <end position="289"/>
    </location>
</feature>
<dbReference type="EMBL" id="CM026433">
    <property type="protein sequence ID" value="KAG0553330.1"/>
    <property type="molecule type" value="Genomic_DNA"/>
</dbReference>
<feature type="region of interest" description="Disordered" evidence="1">
    <location>
        <begin position="1"/>
        <end position="29"/>
    </location>
</feature>
<dbReference type="GO" id="GO:0005634">
    <property type="term" value="C:nucleus"/>
    <property type="evidence" value="ECO:0007669"/>
    <property type="project" value="TreeGrafter"/>
</dbReference>
<evidence type="ECO:0000259" key="2">
    <source>
        <dbReference type="Pfam" id="PF05678"/>
    </source>
</evidence>
<evidence type="ECO:0000313" key="3">
    <source>
        <dbReference type="EMBL" id="KAG0553330.1"/>
    </source>
</evidence>
<feature type="domain" description="VQ" evidence="2">
    <location>
        <begin position="80"/>
        <end position="106"/>
    </location>
</feature>
<comment type="caution">
    <text evidence="3">The sequence shown here is derived from an EMBL/GenBank/DDBJ whole genome shotgun (WGS) entry which is preliminary data.</text>
</comment>
<name>A0A8T0G2G8_CERPU</name>
<protein>
    <recommendedName>
        <fullName evidence="2">VQ domain-containing protein</fullName>
    </recommendedName>
</protein>
<dbReference type="Pfam" id="PF05678">
    <property type="entry name" value="VQ"/>
    <property type="match status" value="1"/>
</dbReference>
<feature type="compositionally biased region" description="Pro residues" evidence="1">
    <location>
        <begin position="125"/>
        <end position="134"/>
    </location>
</feature>
<dbReference type="AlphaFoldDB" id="A0A8T0G2G8"/>
<accession>A0A8T0G2G8</accession>
<feature type="compositionally biased region" description="Polar residues" evidence="1">
    <location>
        <begin position="144"/>
        <end position="173"/>
    </location>
</feature>
<feature type="compositionally biased region" description="Basic residues" evidence="1">
    <location>
        <begin position="109"/>
        <end position="120"/>
    </location>
</feature>
<dbReference type="PANTHER" id="PTHR33143">
    <property type="entry name" value="F16F4.1 PROTEIN-RELATED"/>
    <property type="match status" value="1"/>
</dbReference>
<organism evidence="3 4">
    <name type="scientific">Ceratodon purpureus</name>
    <name type="common">Fire moss</name>
    <name type="synonym">Dicranum purpureum</name>
    <dbReference type="NCBI Taxonomy" id="3225"/>
    <lineage>
        <taxon>Eukaryota</taxon>
        <taxon>Viridiplantae</taxon>
        <taxon>Streptophyta</taxon>
        <taxon>Embryophyta</taxon>
        <taxon>Bryophyta</taxon>
        <taxon>Bryophytina</taxon>
        <taxon>Bryopsida</taxon>
        <taxon>Dicranidae</taxon>
        <taxon>Pseudoditrichales</taxon>
        <taxon>Ditrichaceae</taxon>
        <taxon>Ceratodon</taxon>
    </lineage>
</organism>
<dbReference type="Proteomes" id="UP000822688">
    <property type="component" value="Chromosome 12"/>
</dbReference>
<reference evidence="3" key="1">
    <citation type="submission" date="2020-06" db="EMBL/GenBank/DDBJ databases">
        <title>WGS assembly of Ceratodon purpureus strain R40.</title>
        <authorList>
            <person name="Carey S.B."/>
            <person name="Jenkins J."/>
            <person name="Shu S."/>
            <person name="Lovell J.T."/>
            <person name="Sreedasyam A."/>
            <person name="Maumus F."/>
            <person name="Tiley G.P."/>
            <person name="Fernandez-Pozo N."/>
            <person name="Barry K."/>
            <person name="Chen C."/>
            <person name="Wang M."/>
            <person name="Lipzen A."/>
            <person name="Daum C."/>
            <person name="Saski C.A."/>
            <person name="Payton A.C."/>
            <person name="Mcbreen J.C."/>
            <person name="Conrad R.E."/>
            <person name="Kollar L.M."/>
            <person name="Olsson S."/>
            <person name="Huttunen S."/>
            <person name="Landis J.B."/>
            <person name="Wickett N.J."/>
            <person name="Johnson M.G."/>
            <person name="Rensing S.A."/>
            <person name="Grimwood J."/>
            <person name="Schmutz J."/>
            <person name="Mcdaniel S.F."/>
        </authorList>
    </citation>
    <scope>NUCLEOTIDE SEQUENCE</scope>
    <source>
        <strain evidence="3">R40</strain>
    </source>
</reference>
<evidence type="ECO:0000256" key="1">
    <source>
        <dbReference type="SAM" id="MobiDB-lite"/>
    </source>
</evidence>
<dbReference type="EMBL" id="CM026433">
    <property type="protein sequence ID" value="KAG0553328.1"/>
    <property type="molecule type" value="Genomic_DNA"/>
</dbReference>
<dbReference type="InterPro" id="IPR008889">
    <property type="entry name" value="VQ"/>
</dbReference>
<proteinExistence type="predicted"/>
<dbReference type="EMBL" id="CM026433">
    <property type="protein sequence ID" value="KAG0553329.1"/>
    <property type="molecule type" value="Genomic_DNA"/>
</dbReference>